<evidence type="ECO:0000259" key="2">
    <source>
        <dbReference type="Pfam" id="PF13690"/>
    </source>
</evidence>
<dbReference type="OrthoDB" id="9788100at2"/>
<name>A0A369B545_9FIRM</name>
<evidence type="ECO:0000256" key="1">
    <source>
        <dbReference type="ARBA" id="ARBA00022500"/>
    </source>
</evidence>
<evidence type="ECO:0000313" key="3">
    <source>
        <dbReference type="EMBL" id="RCX14804.1"/>
    </source>
</evidence>
<dbReference type="PANTHER" id="PTHR39452:SF1">
    <property type="entry name" value="CHEY-P PHOSPHATASE CHEX"/>
    <property type="match status" value="1"/>
</dbReference>
<dbReference type="AlphaFoldDB" id="A0A369B545"/>
<gene>
    <name evidence="3" type="ORF">DFR58_11438</name>
</gene>
<keyword evidence="1" id="KW-0145">Chemotaxis</keyword>
<dbReference type="EMBL" id="QPJT01000014">
    <property type="protein sequence ID" value="RCX14804.1"/>
    <property type="molecule type" value="Genomic_DNA"/>
</dbReference>
<protein>
    <submittedName>
        <fullName evidence="3">Chemotaxis protein CheX</fullName>
    </submittedName>
</protein>
<accession>A0A369B545</accession>
<dbReference type="GO" id="GO:0006935">
    <property type="term" value="P:chemotaxis"/>
    <property type="evidence" value="ECO:0007669"/>
    <property type="project" value="UniProtKB-KW"/>
</dbReference>
<dbReference type="Proteomes" id="UP000253034">
    <property type="component" value="Unassembled WGS sequence"/>
</dbReference>
<dbReference type="Pfam" id="PF13690">
    <property type="entry name" value="CheX"/>
    <property type="match status" value="1"/>
</dbReference>
<dbReference type="InterPro" id="IPR028976">
    <property type="entry name" value="CheC-like_sf"/>
</dbReference>
<evidence type="ECO:0000313" key="4">
    <source>
        <dbReference type="Proteomes" id="UP000253034"/>
    </source>
</evidence>
<organism evidence="3 4">
    <name type="scientific">Anaerobacterium chartisolvens</name>
    <dbReference type="NCBI Taxonomy" id="1297424"/>
    <lineage>
        <taxon>Bacteria</taxon>
        <taxon>Bacillati</taxon>
        <taxon>Bacillota</taxon>
        <taxon>Clostridia</taxon>
        <taxon>Eubacteriales</taxon>
        <taxon>Oscillospiraceae</taxon>
        <taxon>Anaerobacterium</taxon>
    </lineage>
</organism>
<comment type="caution">
    <text evidence="3">The sequence shown here is derived from an EMBL/GenBank/DDBJ whole genome shotgun (WGS) entry which is preliminary data.</text>
</comment>
<dbReference type="PANTHER" id="PTHR39452">
    <property type="entry name" value="CHEY-P PHOSPHATASE CHEX"/>
    <property type="match status" value="1"/>
</dbReference>
<feature type="domain" description="Chemotaxis phosphatase CheX-like" evidence="2">
    <location>
        <begin position="42"/>
        <end position="122"/>
    </location>
</feature>
<dbReference type="CDD" id="cd17906">
    <property type="entry name" value="CheX"/>
    <property type="match status" value="1"/>
</dbReference>
<keyword evidence="4" id="KW-1185">Reference proteome</keyword>
<dbReference type="Gene3D" id="3.40.1550.10">
    <property type="entry name" value="CheC-like"/>
    <property type="match status" value="1"/>
</dbReference>
<reference evidence="3 4" key="1">
    <citation type="submission" date="2018-07" db="EMBL/GenBank/DDBJ databases">
        <title>Genomic Encyclopedia of Type Strains, Phase IV (KMG-IV): sequencing the most valuable type-strain genomes for metagenomic binning, comparative biology and taxonomic classification.</title>
        <authorList>
            <person name="Goeker M."/>
        </authorList>
    </citation>
    <scope>NUCLEOTIDE SEQUENCE [LARGE SCALE GENOMIC DNA]</scope>
    <source>
        <strain evidence="3 4">DSM 27016</strain>
    </source>
</reference>
<dbReference type="InterPro" id="IPR038756">
    <property type="entry name" value="CheX-like"/>
</dbReference>
<dbReference type="RefSeq" id="WP_147273174.1">
    <property type="nucleotide sequence ID" value="NZ_QPJT01000014.1"/>
</dbReference>
<proteinExistence type="predicted"/>
<dbReference type="SUPFAM" id="SSF103039">
    <property type="entry name" value="CheC-like"/>
    <property type="match status" value="1"/>
</dbReference>
<sequence>MDVKYVNPFLESFTNTLGQFGVSDIKRAGIKKKANMYVDLEISAVVGLNGGIQGYVALSMSQDTAKKLVSSMMMGMAVAAIDDVAKSALGELSSMIAGAASTMSVALGASFRTIPPTVLTGAFNICPLEALVIDFETGLGKIEFNIGFTM</sequence>
<dbReference type="InterPro" id="IPR028051">
    <property type="entry name" value="CheX-like_dom"/>
</dbReference>